<dbReference type="InterPro" id="IPR012910">
    <property type="entry name" value="Plug_dom"/>
</dbReference>
<keyword evidence="3 7" id="KW-1134">Transmembrane beta strand</keyword>
<organism evidence="9 10">
    <name type="scientific">Sphingobacterium detergens</name>
    <dbReference type="NCBI Taxonomy" id="1145106"/>
    <lineage>
        <taxon>Bacteria</taxon>
        <taxon>Pseudomonadati</taxon>
        <taxon>Bacteroidota</taxon>
        <taxon>Sphingobacteriia</taxon>
        <taxon>Sphingobacteriales</taxon>
        <taxon>Sphingobacteriaceae</taxon>
        <taxon>Sphingobacterium</taxon>
    </lineage>
</organism>
<dbReference type="Pfam" id="PF07715">
    <property type="entry name" value="Plug"/>
    <property type="match status" value="1"/>
</dbReference>
<dbReference type="Pfam" id="PF13715">
    <property type="entry name" value="CarbopepD_reg_2"/>
    <property type="match status" value="1"/>
</dbReference>
<dbReference type="Proteomes" id="UP000286246">
    <property type="component" value="Unassembled WGS sequence"/>
</dbReference>
<evidence type="ECO:0000256" key="2">
    <source>
        <dbReference type="ARBA" id="ARBA00022448"/>
    </source>
</evidence>
<dbReference type="InterPro" id="IPR037066">
    <property type="entry name" value="Plug_dom_sf"/>
</dbReference>
<dbReference type="InterPro" id="IPR023996">
    <property type="entry name" value="TonB-dep_OMP_SusC/RagA"/>
</dbReference>
<keyword evidence="2 7" id="KW-0813">Transport</keyword>
<evidence type="ECO:0000256" key="7">
    <source>
        <dbReference type="PROSITE-ProRule" id="PRU01360"/>
    </source>
</evidence>
<protein>
    <submittedName>
        <fullName evidence="9">TonB-linked SusC/RagA family outer membrane protein</fullName>
    </submittedName>
</protein>
<keyword evidence="4 7" id="KW-0812">Transmembrane</keyword>
<comment type="similarity">
    <text evidence="7">Belongs to the TonB-dependent receptor family.</text>
</comment>
<evidence type="ECO:0000256" key="5">
    <source>
        <dbReference type="ARBA" id="ARBA00023136"/>
    </source>
</evidence>
<dbReference type="PROSITE" id="PS00018">
    <property type="entry name" value="EF_HAND_1"/>
    <property type="match status" value="1"/>
</dbReference>
<dbReference type="NCBIfam" id="TIGR04056">
    <property type="entry name" value="OMP_RagA_SusC"/>
    <property type="match status" value="1"/>
</dbReference>
<reference evidence="9 10" key="1">
    <citation type="submission" date="2018-09" db="EMBL/GenBank/DDBJ databases">
        <title>Genomic Encyclopedia of Type Strains, Phase III (KMG-III): the genomes of soil and plant-associated and newly described type strains.</title>
        <authorList>
            <person name="Whitman W."/>
        </authorList>
    </citation>
    <scope>NUCLEOTIDE SEQUENCE [LARGE SCALE GENOMIC DNA]</scope>
    <source>
        <strain evidence="9 10">CECT 7938</strain>
    </source>
</reference>
<evidence type="ECO:0000256" key="4">
    <source>
        <dbReference type="ARBA" id="ARBA00022692"/>
    </source>
</evidence>
<evidence type="ECO:0000259" key="8">
    <source>
        <dbReference type="Pfam" id="PF07715"/>
    </source>
</evidence>
<evidence type="ECO:0000313" key="9">
    <source>
        <dbReference type="EMBL" id="RKE42706.1"/>
    </source>
</evidence>
<dbReference type="OrthoDB" id="9768177at2"/>
<dbReference type="Gene3D" id="2.40.170.20">
    <property type="entry name" value="TonB-dependent receptor, beta-barrel domain"/>
    <property type="match status" value="1"/>
</dbReference>
<dbReference type="PROSITE" id="PS52016">
    <property type="entry name" value="TONB_DEPENDENT_REC_3"/>
    <property type="match status" value="1"/>
</dbReference>
<dbReference type="EMBL" id="RAPY01000008">
    <property type="protein sequence ID" value="RKE42706.1"/>
    <property type="molecule type" value="Genomic_DNA"/>
</dbReference>
<comment type="caution">
    <text evidence="9">The sequence shown here is derived from an EMBL/GenBank/DDBJ whole genome shotgun (WGS) entry which is preliminary data.</text>
</comment>
<dbReference type="InterPro" id="IPR018247">
    <property type="entry name" value="EF_Hand_1_Ca_BS"/>
</dbReference>
<comment type="subcellular location">
    <subcellularLocation>
        <location evidence="1 7">Cell outer membrane</location>
        <topology evidence="1 7">Multi-pass membrane protein</topology>
    </subcellularLocation>
</comment>
<evidence type="ECO:0000256" key="3">
    <source>
        <dbReference type="ARBA" id="ARBA00022452"/>
    </source>
</evidence>
<dbReference type="RefSeq" id="WP_120262166.1">
    <property type="nucleotide sequence ID" value="NZ_RAPY01000008.1"/>
</dbReference>
<proteinExistence type="inferred from homology"/>
<keyword evidence="6 7" id="KW-0998">Cell outer membrane</keyword>
<dbReference type="SUPFAM" id="SSF49464">
    <property type="entry name" value="Carboxypeptidase regulatory domain-like"/>
    <property type="match status" value="1"/>
</dbReference>
<dbReference type="InterPro" id="IPR036942">
    <property type="entry name" value="Beta-barrel_TonB_sf"/>
</dbReference>
<dbReference type="InterPro" id="IPR008969">
    <property type="entry name" value="CarboxyPept-like_regulatory"/>
</dbReference>
<dbReference type="GO" id="GO:0009279">
    <property type="term" value="C:cell outer membrane"/>
    <property type="evidence" value="ECO:0007669"/>
    <property type="project" value="UniProtKB-SubCell"/>
</dbReference>
<evidence type="ECO:0000256" key="1">
    <source>
        <dbReference type="ARBA" id="ARBA00004571"/>
    </source>
</evidence>
<dbReference type="FunFam" id="2.170.130.10:FF:000008">
    <property type="entry name" value="SusC/RagA family TonB-linked outer membrane protein"/>
    <property type="match status" value="1"/>
</dbReference>
<dbReference type="NCBIfam" id="TIGR04057">
    <property type="entry name" value="SusC_RagA_signa"/>
    <property type="match status" value="1"/>
</dbReference>
<dbReference type="InterPro" id="IPR039426">
    <property type="entry name" value="TonB-dep_rcpt-like"/>
</dbReference>
<keyword evidence="5 7" id="KW-0472">Membrane</keyword>
<accession>A0A420AEA2</accession>
<evidence type="ECO:0000256" key="6">
    <source>
        <dbReference type="ARBA" id="ARBA00023237"/>
    </source>
</evidence>
<dbReference type="Gene3D" id="2.170.130.10">
    <property type="entry name" value="TonB-dependent receptor, plug domain"/>
    <property type="match status" value="1"/>
</dbReference>
<gene>
    <name evidence="9" type="ORF">DFQ12_5625</name>
</gene>
<dbReference type="InterPro" id="IPR023997">
    <property type="entry name" value="TonB-dep_OMP_SusC/RagA_CS"/>
</dbReference>
<sequence>MTLFHLKAALLLLGIFFLTLSSFGQQPTSVKGRVMDVEGLPLVGVTVSNQYKTVTTSTDSLGNFSISPISQGELLLFSMVGYVTVKHAAKLDRSQNIQLSRSEQILDDVVVIGYGTTTKRDLTGAVGQANLTDMRKAPVANFEEALAGRVAGVKVSSNDGQPGAELNIVIRGNNSVTQDNSPLYVVDGFPVETSVGNTINPEEIESLEVLKDASATAIYGARGANGVILITTKKGKVGTPVINYNGWVGLNQILKTQELLNPYEFVKYQLEQNPTLYTNIYLKDGKTLEDYHNMEGINWQDKVFRKAVTHNHSIAIRGGTDRTRYAISGSFLDQDGIILNSGFNKYQGRVVLDQTINNKLKVGLNLNYTAFKRYGTVVSESQPSPTASLMYGLWGFRPITGNALTDASLIDDLFDPDMDPSLGTDLRINPYLAVQNEYNPLFSTNLVANGYLEYKLGSELTFRATGGYTRINQRREVFFNSKSRAGHPFSNNKVNGSIWNNEVTNLLNENTLSYDKKFNGGHRLKAVVGFTVQDVRNYTNGFTSILVPNESLGIKGLDEGQITMAPVTDASNGLISYLGRVDYNYRSKYLLTLSFRSDGSSKFPKSNRWAYFPSGSFAWRLKEENFLKPIKIISDAKLRVGIGSTGNNRVSEYASLTALQMNPASGYSVGNSAGQGMVPTNLGNPNLKWETTVQTNVGLDLSILKNRVSLTTDYYHKETRDLLLNATLAPSMGFLTGFKNIGRVSNSGIEFTVETKNIQTPNFSWSSSFNIAFNKNKVLELNEGEPSLATRVTWGNFNNAYPYIAIPGQPIALFYGYLFDGVYQYADFDLVNGNYLLKAGQPNNGVPRASIKPGDIRFKDINGDGQVDNYDLTIIGNPNPKHIGGFNNNFNYKNFDLNVFLQWSYGGDILNANRIEFEGGDPVARGFLNMFASFADRWTPENQTNALYRVGGQGPAVYSSRTIEDGSYLRLKTLSLGYTFNADQLRRLRMKSIRLYVAAQNLVTWTKYSGLDPEVSTRPGALTPSFDWSAYPRPRTMTVGIDLNF</sequence>
<keyword evidence="10" id="KW-1185">Reference proteome</keyword>
<feature type="domain" description="TonB-dependent receptor plug" evidence="8">
    <location>
        <begin position="119"/>
        <end position="227"/>
    </location>
</feature>
<dbReference type="AlphaFoldDB" id="A0A420AEA2"/>
<evidence type="ECO:0000313" key="10">
    <source>
        <dbReference type="Proteomes" id="UP000286246"/>
    </source>
</evidence>
<name>A0A420AEA2_SPHD1</name>
<dbReference type="SUPFAM" id="SSF56935">
    <property type="entry name" value="Porins"/>
    <property type="match status" value="1"/>
</dbReference>